<keyword evidence="2" id="KW-1185">Reference proteome</keyword>
<proteinExistence type="predicted"/>
<accession>A0A1G4IFH1</accession>
<dbReference type="AlphaFoldDB" id="A0A1G4IFH1"/>
<organism evidence="1 2">
    <name type="scientific">Trypanosoma equiperdum</name>
    <dbReference type="NCBI Taxonomy" id="5694"/>
    <lineage>
        <taxon>Eukaryota</taxon>
        <taxon>Discoba</taxon>
        <taxon>Euglenozoa</taxon>
        <taxon>Kinetoplastea</taxon>
        <taxon>Metakinetoplastina</taxon>
        <taxon>Trypanosomatida</taxon>
        <taxon>Trypanosomatidae</taxon>
        <taxon>Trypanosoma</taxon>
    </lineage>
</organism>
<evidence type="ECO:0000313" key="1">
    <source>
        <dbReference type="EMBL" id="SCU71100.1"/>
    </source>
</evidence>
<evidence type="ECO:0000313" key="2">
    <source>
        <dbReference type="Proteomes" id="UP000195570"/>
    </source>
</evidence>
<gene>
    <name evidence="1" type="ORF">TEOVI_000268000</name>
</gene>
<sequence>MRCSARIFCDDTLLRQWKKHLTEGQPLTKGDAFRLMRRTLNETQRAEQQQRLSFLASKGNSTTVWKALARHNITWRNSLTLMDAQLAAFSPSRREFVCSRLGPTSRLWMQLPHVIVGAWQTEDDMLAVFNRLLASETIVQFASIVLAAIRERPQLGGVLPVVSCVLLHCYELGGKQPDTALSCCRLLALVGAEKLPRSEREVLAFRYAMLYATQGQWSVALSVVNAAHEVRPSAKRLLWLHTSRMVQWIKAIECLHPVEPSFVASSIEYAPNWLCALRTYERWRSRDAAQALLIRKDCISAVGWEASLHFCSQNGVDSYGILRPILSMVPGDHPQRMQILTDATRATGESMYAGTLSRRAFKLAQRGEWAEAIGLLCGCRYYDVALPLAPYASRGAALPHELLAYEGALCRVNLPGGLQAPVSFEEQLAVALHGDWRQLKNVHDNARLKSLMLARSEPKLSPKSPILEESSEIQCFTFQSEELSRLVCLSASSKVQQYFVQVIPQELRKHHFGLRRRGGLKPVSPDRYAKFLSGNEIVTDGEGCNALCAIVVEHLRLTNKLSGEAFLREVSRCLASGKVQLTAGLRHEFSLAVLRATPHFGRLDATLSSRIALTTPLHYLTAHAVALESCMSALALTGQWERAIVIMQRTKPPYPESSAALAYVAPRHLALNVVKLLWRGNPQDRWTLVLQDLLHGDTRFATDELVISAFRTKFSNGRKDVQWRRRVLGACCALLQSSQSMHDVMQTAKLSTLCALDVDEHGLQRLLRVLSWEQALTAIGDLSENNEVIDEHWLLIACMKPHIPFDAVSKGVSLFPYSFLLNTVRVYYQAVEEKSLVTAVKAVYRYQMLVMKEYRADATYLRPLVTLLKGLLLHYDGERWSDTTVWPLVRRLFNHIVEGFGMTQLGREGRRGVPVALREDKPLHALLIIGLLYHHLSRVMQMPIPANITSHLLRSAAYGTNDYNAALYFFKSLKHPNIYERSLLVFALRDVDDAMTLLLRAGRFVHDRPEQALLWSDSRRGSDRWLLSIELLSQSPPPRGKLLNLCRGWTWAEALRVMELLRRIMGTSPEAKMYAELVRECHLGGAANVVISPIPTNGEGE</sequence>
<dbReference type="EMBL" id="CZPT02001566">
    <property type="protein sequence ID" value="SCU71100.1"/>
    <property type="molecule type" value="Genomic_DNA"/>
</dbReference>
<dbReference type="GeneID" id="92376620"/>
<dbReference type="RefSeq" id="XP_067081818.1">
    <property type="nucleotide sequence ID" value="XM_067225717.1"/>
</dbReference>
<name>A0A1G4IFH1_TRYEQ</name>
<reference evidence="1" key="1">
    <citation type="submission" date="2016-09" db="EMBL/GenBank/DDBJ databases">
        <authorList>
            <person name="Hebert L."/>
            <person name="Moumen B."/>
        </authorList>
    </citation>
    <scope>NUCLEOTIDE SEQUENCE [LARGE SCALE GENOMIC DNA]</scope>
    <source>
        <strain evidence="1">OVI</strain>
    </source>
</reference>
<protein>
    <submittedName>
        <fullName evidence="1">Uncharacterized protein</fullName>
    </submittedName>
</protein>
<dbReference type="VEuPathDB" id="TriTrypDB:TEOVI_000268000"/>
<dbReference type="Proteomes" id="UP000195570">
    <property type="component" value="Unassembled WGS sequence"/>
</dbReference>
<comment type="caution">
    <text evidence="1">The sequence shown here is derived from an EMBL/GenBank/DDBJ whole genome shotgun (WGS) entry which is preliminary data.</text>
</comment>